<evidence type="ECO:0000313" key="1">
    <source>
        <dbReference type="EMBL" id="KAG6695786.1"/>
    </source>
</evidence>
<name>A0A922E4Q9_CARIL</name>
<organism evidence="1 2">
    <name type="scientific">Carya illinoinensis</name>
    <name type="common">Pecan</name>
    <dbReference type="NCBI Taxonomy" id="32201"/>
    <lineage>
        <taxon>Eukaryota</taxon>
        <taxon>Viridiplantae</taxon>
        <taxon>Streptophyta</taxon>
        <taxon>Embryophyta</taxon>
        <taxon>Tracheophyta</taxon>
        <taxon>Spermatophyta</taxon>
        <taxon>Magnoliopsida</taxon>
        <taxon>eudicotyledons</taxon>
        <taxon>Gunneridae</taxon>
        <taxon>Pentapetalae</taxon>
        <taxon>rosids</taxon>
        <taxon>fabids</taxon>
        <taxon>Fagales</taxon>
        <taxon>Juglandaceae</taxon>
        <taxon>Carya</taxon>
    </lineage>
</organism>
<sequence length="153" mass="17128">MSINVMKVSTSTLPVTLLFSHEAFHFSFSFSTLLLPYSPDANRVSQLQKDKAVCTIKRQKMGFSAKLKAKSSNANNSSNNWCTVLLLVDFFLEDNRFINGKNKFFSSPSSSSSSLSKSRIRKSSNSNFITLLLFTLSIFEPTTISRTHPTSPR</sequence>
<dbReference type="EMBL" id="CM031833">
    <property type="protein sequence ID" value="KAG6695786.1"/>
    <property type="molecule type" value="Genomic_DNA"/>
</dbReference>
<dbReference type="Proteomes" id="UP000811246">
    <property type="component" value="Chromosome 9"/>
</dbReference>
<proteinExistence type="predicted"/>
<reference evidence="1" key="1">
    <citation type="submission" date="2021-01" db="EMBL/GenBank/DDBJ databases">
        <authorList>
            <person name="Lovell J.T."/>
            <person name="Bentley N."/>
            <person name="Bhattarai G."/>
            <person name="Jenkins J.W."/>
            <person name="Sreedasyam A."/>
            <person name="Alarcon Y."/>
            <person name="Bock C."/>
            <person name="Boston L."/>
            <person name="Carlson J."/>
            <person name="Cervantes K."/>
            <person name="Clermont K."/>
            <person name="Krom N."/>
            <person name="Kubenka K."/>
            <person name="Mamidi S."/>
            <person name="Mattison C."/>
            <person name="Monteros M."/>
            <person name="Pisani C."/>
            <person name="Plott C."/>
            <person name="Rajasekar S."/>
            <person name="Rhein H.S."/>
            <person name="Rohla C."/>
            <person name="Song M."/>
            <person name="Hilaire R.S."/>
            <person name="Shu S."/>
            <person name="Wells L."/>
            <person name="Wang X."/>
            <person name="Webber J."/>
            <person name="Heerema R.J."/>
            <person name="Klein P."/>
            <person name="Conner P."/>
            <person name="Grauke L."/>
            <person name="Grimwood J."/>
            <person name="Schmutz J."/>
            <person name="Randall J.J."/>
        </authorList>
    </citation>
    <scope>NUCLEOTIDE SEQUENCE</scope>
    <source>
        <tissue evidence="1">Leaf</tissue>
    </source>
</reference>
<comment type="caution">
    <text evidence="1">The sequence shown here is derived from an EMBL/GenBank/DDBJ whole genome shotgun (WGS) entry which is preliminary data.</text>
</comment>
<gene>
    <name evidence="1" type="ORF">I3842_09G115200</name>
</gene>
<dbReference type="AlphaFoldDB" id="A0A922E4Q9"/>
<protein>
    <submittedName>
        <fullName evidence="1">Uncharacterized protein</fullName>
    </submittedName>
</protein>
<evidence type="ECO:0000313" key="2">
    <source>
        <dbReference type="Proteomes" id="UP000811246"/>
    </source>
</evidence>
<accession>A0A922E4Q9</accession>